<feature type="compositionally biased region" description="Basic and acidic residues" evidence="2">
    <location>
        <begin position="1002"/>
        <end position="1011"/>
    </location>
</feature>
<feature type="compositionally biased region" description="Basic and acidic residues" evidence="2">
    <location>
        <begin position="691"/>
        <end position="706"/>
    </location>
</feature>
<dbReference type="OrthoDB" id="21449at2759"/>
<gene>
    <name evidence="3" type="ORF">VMCG_04246</name>
</gene>
<dbReference type="GO" id="GO:0006325">
    <property type="term" value="P:chromatin organization"/>
    <property type="evidence" value="ECO:0007669"/>
    <property type="project" value="UniProtKB-ARBA"/>
</dbReference>
<evidence type="ECO:0000256" key="2">
    <source>
        <dbReference type="SAM" id="MobiDB-lite"/>
    </source>
</evidence>
<proteinExistence type="predicted"/>
<protein>
    <recommendedName>
        <fullName evidence="5">Bromo domain-containing protein</fullName>
    </recommendedName>
</protein>
<feature type="compositionally biased region" description="Low complexity" evidence="2">
    <location>
        <begin position="173"/>
        <end position="184"/>
    </location>
</feature>
<dbReference type="STRING" id="356882.A0A423WT57"/>
<evidence type="ECO:0000313" key="3">
    <source>
        <dbReference type="EMBL" id="ROW06618.1"/>
    </source>
</evidence>
<feature type="compositionally biased region" description="Low complexity" evidence="2">
    <location>
        <begin position="491"/>
        <end position="504"/>
    </location>
</feature>
<feature type="compositionally biased region" description="Polar residues" evidence="2">
    <location>
        <begin position="433"/>
        <end position="443"/>
    </location>
</feature>
<evidence type="ECO:0000313" key="4">
    <source>
        <dbReference type="Proteomes" id="UP000283895"/>
    </source>
</evidence>
<evidence type="ECO:0008006" key="5">
    <source>
        <dbReference type="Google" id="ProtNLM"/>
    </source>
</evidence>
<dbReference type="Gene3D" id="1.20.920.10">
    <property type="entry name" value="Bromodomain-like"/>
    <property type="match status" value="1"/>
</dbReference>
<feature type="region of interest" description="Disordered" evidence="2">
    <location>
        <begin position="157"/>
        <end position="760"/>
    </location>
</feature>
<feature type="compositionally biased region" description="Pro residues" evidence="2">
    <location>
        <begin position="318"/>
        <end position="328"/>
    </location>
</feature>
<feature type="compositionally biased region" description="Pro residues" evidence="2">
    <location>
        <begin position="373"/>
        <end position="385"/>
    </location>
</feature>
<dbReference type="GO" id="GO:0035267">
    <property type="term" value="C:NuA4 histone acetyltransferase complex"/>
    <property type="evidence" value="ECO:0007669"/>
    <property type="project" value="TreeGrafter"/>
</dbReference>
<evidence type="ECO:0000256" key="1">
    <source>
        <dbReference type="ARBA" id="ARBA00023117"/>
    </source>
</evidence>
<keyword evidence="1" id="KW-0103">Bromodomain</keyword>
<keyword evidence="4" id="KW-1185">Reference proteome</keyword>
<dbReference type="InterPro" id="IPR036427">
    <property type="entry name" value="Bromodomain-like_sf"/>
</dbReference>
<feature type="compositionally biased region" description="Low complexity" evidence="2">
    <location>
        <begin position="344"/>
        <end position="353"/>
    </location>
</feature>
<dbReference type="PANTHER" id="PTHR15398:SF4">
    <property type="entry name" value="BROMODOMAIN-CONTAINING PROTEIN 8 ISOFORM X1"/>
    <property type="match status" value="1"/>
</dbReference>
<organism evidence="3 4">
    <name type="scientific">Cytospora schulzeri</name>
    <dbReference type="NCBI Taxonomy" id="448051"/>
    <lineage>
        <taxon>Eukaryota</taxon>
        <taxon>Fungi</taxon>
        <taxon>Dikarya</taxon>
        <taxon>Ascomycota</taxon>
        <taxon>Pezizomycotina</taxon>
        <taxon>Sordariomycetes</taxon>
        <taxon>Sordariomycetidae</taxon>
        <taxon>Diaporthales</taxon>
        <taxon>Cytosporaceae</taxon>
        <taxon>Cytospora</taxon>
    </lineage>
</organism>
<feature type="compositionally biased region" description="Pro residues" evidence="2">
    <location>
        <begin position="535"/>
        <end position="546"/>
    </location>
</feature>
<feature type="region of interest" description="Disordered" evidence="2">
    <location>
        <begin position="892"/>
        <end position="915"/>
    </location>
</feature>
<feature type="compositionally biased region" description="Pro residues" evidence="2">
    <location>
        <begin position="354"/>
        <end position="363"/>
    </location>
</feature>
<comment type="caution">
    <text evidence="3">The sequence shown here is derived from an EMBL/GenBank/DDBJ whole genome shotgun (WGS) entry which is preliminary data.</text>
</comment>
<feature type="compositionally biased region" description="Pro residues" evidence="2">
    <location>
        <begin position="272"/>
        <end position="296"/>
    </location>
</feature>
<feature type="region of interest" description="Disordered" evidence="2">
    <location>
        <begin position="983"/>
        <end position="1026"/>
    </location>
</feature>
<feature type="compositionally biased region" description="Pro residues" evidence="2">
    <location>
        <begin position="505"/>
        <end position="516"/>
    </location>
</feature>
<accession>A0A423WT57</accession>
<feature type="compositionally biased region" description="Low complexity" evidence="2">
    <location>
        <begin position="386"/>
        <end position="398"/>
    </location>
</feature>
<feature type="region of interest" description="Disordered" evidence="2">
    <location>
        <begin position="81"/>
        <end position="103"/>
    </location>
</feature>
<dbReference type="EMBL" id="LKEA01000010">
    <property type="protein sequence ID" value="ROW06618.1"/>
    <property type="molecule type" value="Genomic_DNA"/>
</dbReference>
<dbReference type="PANTHER" id="PTHR15398">
    <property type="entry name" value="BROMODOMAIN-CONTAINING PROTEIN 8"/>
    <property type="match status" value="1"/>
</dbReference>
<name>A0A423WT57_9PEZI</name>
<dbReference type="SUPFAM" id="SSF47370">
    <property type="entry name" value="Bromodomain"/>
    <property type="match status" value="1"/>
</dbReference>
<reference evidence="3 4" key="1">
    <citation type="submission" date="2015-09" db="EMBL/GenBank/DDBJ databases">
        <title>Host preference determinants of Valsa canker pathogens revealed by comparative genomics.</title>
        <authorList>
            <person name="Yin Z."/>
            <person name="Huang L."/>
        </authorList>
    </citation>
    <scope>NUCLEOTIDE SEQUENCE [LARGE SCALE GENOMIC DNA]</scope>
    <source>
        <strain evidence="3 4">03-1</strain>
    </source>
</reference>
<feature type="compositionally biased region" description="Low complexity" evidence="2">
    <location>
        <begin position="616"/>
        <end position="650"/>
    </location>
</feature>
<dbReference type="Proteomes" id="UP000283895">
    <property type="component" value="Unassembled WGS sequence"/>
</dbReference>
<feature type="compositionally biased region" description="Polar residues" evidence="2">
    <location>
        <begin position="298"/>
        <end position="308"/>
    </location>
</feature>
<dbReference type="AlphaFoldDB" id="A0A423WT57"/>
<sequence>MINATSYTPLESLLLFTWIRTQGLDAFEAAAFPKLSHHLINHDSVKQDPTYDASRLNPDSLQELFLHLLQEELKDEAVAHQEVAPGDTPLSPNSRKRKRPGSAAHIKTLHEARQHAHRLPDAEARLYTRYKERTAHELWEQDQELRRLEEEIHQLEQQERHAVEANNQRKSTSAAPSAAPSPVREPSRPPSAPQPGDAQRAIRQPNGTSGSPLPPPTPLQSIAPNNAGPLPPRQISPIRPVGAQTGPQPPVQSPVLHPGPFSQGAVGAHGSPKPPNAPTPVLQPPQGFPPLSPHPGQPLSTTPPTSDVLQRPDSALKPRPPSQAPPTQVPVQGPLKWEPPYQPLPVLQQQRPPHNIPQFPPPKGQQHPQQWSPQPPLQYPPPQQLQPPHQQGYGQQQGPPTPRPILVAPQPSGHAPPPLQPAPMRAHSGSPAPLQQQRLSQGPSPLHGHARPPQPPYQHQHTQQVFQPPQPLPHQGRFVPNVSSTPPPVSPANVAPQQWQKPGTPTQPLPPGPPQGQQPATSVHPLPSTSHVPPYNSPYPQPPRPAAVPQHVLPQPVGTSGTGSRRPHPILPHTPITKPPGFLGPLGSGTRWKTTQPTPSTPGPSVGELASPAFEPLSPVLQSASLPASSAQPSPTKPSKPSDADASSAKKLARRPRSTQRGLDAREGSRQRRTSSVASTRAANLEVDLETVTKVKREEATPRPLEEAGDTTADESVSGRRQPQSPRAARIPGKRKRQDSTASDHWAAPEHRPRVPPPPPGIPTHVLWTRGFPRVSVSTLDQISGHKHANMFSHPIRERDAPGYKTIVLGPTDLKSIRAAITAGNKAAATAAAALPGGDPGTTSVWLPISEELVPPRGIINSSHLERELVHMFANAIMYNLDPCRGPGPAFMKGSGRGGKGANETHAHGQGGHGGGADPGFIGYAVDENSVVNDTQAMFAEVDKLLMELRSTEAQSGPVPLPPGAVPASERLARVAPTAVALSVETPASNSGGGDGADDEVEEHHTDREVEGTGGSTVKRRRIGRG</sequence>